<evidence type="ECO:0000313" key="1">
    <source>
        <dbReference type="EMBL" id="OTP18386.1"/>
    </source>
</evidence>
<accession>A0A242KBQ1</accession>
<dbReference type="EMBL" id="CP147247">
    <property type="protein sequence ID" value="WYJ88436.1"/>
    <property type="molecule type" value="Genomic_DNA"/>
</dbReference>
<gene>
    <name evidence="2" type="ORF">A5888_000155</name>
    <name evidence="1" type="ORF">A5888_000200</name>
</gene>
<reference evidence="2" key="2">
    <citation type="submission" date="2017-05" db="EMBL/GenBank/DDBJ databases">
        <authorList>
            <consortium name="The Broad Institute Genomics Platform"/>
            <consortium name="The Broad Institute Genomic Center for Infectious Diseases"/>
            <person name="Earl A."/>
            <person name="Manson A."/>
            <person name="Schwartman J."/>
            <person name="Gilmore M."/>
            <person name="Abouelleil A."/>
            <person name="Cao P."/>
            <person name="Chapman S."/>
            <person name="Cusick C."/>
            <person name="Shea T."/>
            <person name="Young S."/>
            <person name="Neafsey D."/>
            <person name="Nusbaum C."/>
            <person name="Birren B."/>
        </authorList>
    </citation>
    <scope>NUCLEOTIDE SEQUENCE</scope>
    <source>
        <strain evidence="2">9E7_DIV0242</strain>
    </source>
</reference>
<sequence>MPFEKEGAPSFFLDVMGNEPSKWEIGQFSALFFNTGKE</sequence>
<dbReference type="EMBL" id="NGMM01000001">
    <property type="protein sequence ID" value="OTP18386.1"/>
    <property type="molecule type" value="Genomic_DNA"/>
</dbReference>
<name>A0A242KBQ1_9ENTE</name>
<reference evidence="2" key="3">
    <citation type="submission" date="2024-03" db="EMBL/GenBank/DDBJ databases">
        <title>The Genome Sequence of Enterococcus sp. DIV0242b.</title>
        <authorList>
            <consortium name="The Broad Institute Genomics Platform"/>
            <consortium name="The Broad Institute Microbial Omics Core"/>
            <consortium name="The Broad Institute Genomic Center for Infectious Diseases"/>
            <person name="Earl A."/>
            <person name="Manson A."/>
            <person name="Gilmore M."/>
            <person name="Schwartman J."/>
            <person name="Shea T."/>
            <person name="Abouelleil A."/>
            <person name="Cao P."/>
            <person name="Chapman S."/>
            <person name="Cusick C."/>
            <person name="Young S."/>
            <person name="Neafsey D."/>
            <person name="Nusbaum C."/>
            <person name="Birren B."/>
        </authorList>
    </citation>
    <scope>NUCLEOTIDE SEQUENCE</scope>
    <source>
        <strain evidence="2">9E7_DIV0242</strain>
    </source>
</reference>
<organism evidence="1">
    <name type="scientific">Candidatus Enterococcus clewellii</name>
    <dbReference type="NCBI Taxonomy" id="1834193"/>
    <lineage>
        <taxon>Bacteria</taxon>
        <taxon>Bacillati</taxon>
        <taxon>Bacillota</taxon>
        <taxon>Bacilli</taxon>
        <taxon>Lactobacillales</taxon>
        <taxon>Enterococcaceae</taxon>
        <taxon>Enterococcus</taxon>
    </lineage>
</organism>
<reference evidence="1" key="1">
    <citation type="submission" date="2017-05" db="EMBL/GenBank/DDBJ databases">
        <title>The Genome Sequence of Enterococcus sp. 9E7_DIV0242.</title>
        <authorList>
            <consortium name="The Broad Institute Genomics Platform"/>
            <consortium name="The Broad Institute Genomic Center for Infectious Diseases"/>
            <person name="Earl A."/>
            <person name="Manson A."/>
            <person name="Schwartman J."/>
            <person name="Gilmore M."/>
            <person name="Abouelleil A."/>
            <person name="Cao P."/>
            <person name="Chapman S."/>
            <person name="Cusick C."/>
            <person name="Shea T."/>
            <person name="Young S."/>
            <person name="Neafsey D."/>
            <person name="Nusbaum C."/>
            <person name="Birren B."/>
        </authorList>
    </citation>
    <scope>NUCLEOTIDE SEQUENCE [LARGE SCALE GENOMIC DNA]</scope>
    <source>
        <strain evidence="1">9E7_DIV0242</strain>
    </source>
</reference>
<dbReference type="AlphaFoldDB" id="A0A242KBQ1"/>
<evidence type="ECO:0000313" key="2">
    <source>
        <dbReference type="EMBL" id="WYJ88436.1"/>
    </source>
</evidence>
<proteinExistence type="predicted"/>
<keyword evidence="3" id="KW-1185">Reference proteome</keyword>
<protein>
    <submittedName>
        <fullName evidence="1">Uncharacterized protein</fullName>
    </submittedName>
</protein>
<evidence type="ECO:0000313" key="3">
    <source>
        <dbReference type="Proteomes" id="UP000195141"/>
    </source>
</evidence>
<dbReference type="Proteomes" id="UP000195141">
    <property type="component" value="Chromosome"/>
</dbReference>